<dbReference type="InterPro" id="IPR011009">
    <property type="entry name" value="Kinase-like_dom_sf"/>
</dbReference>
<evidence type="ECO:0000256" key="2">
    <source>
        <dbReference type="PIRNR" id="PIRNR006221"/>
    </source>
</evidence>
<comment type="similarity">
    <text evidence="1 2">Belongs to the fructosamine kinase family.</text>
</comment>
<evidence type="ECO:0000313" key="3">
    <source>
        <dbReference type="EMBL" id="RIJ47634.1"/>
    </source>
</evidence>
<dbReference type="Gene3D" id="3.30.200.20">
    <property type="entry name" value="Phosphorylase Kinase, domain 1"/>
    <property type="match status" value="1"/>
</dbReference>
<dbReference type="EMBL" id="QWGR01000007">
    <property type="protein sequence ID" value="RIJ47634.1"/>
    <property type="molecule type" value="Genomic_DNA"/>
</dbReference>
<keyword evidence="2" id="KW-0808">Transferase</keyword>
<dbReference type="Gene3D" id="3.90.1200.10">
    <property type="match status" value="1"/>
</dbReference>
<dbReference type="RefSeq" id="WP_119438520.1">
    <property type="nucleotide sequence ID" value="NZ_QWGR01000007.1"/>
</dbReference>
<proteinExistence type="inferred from homology"/>
<dbReference type="AlphaFoldDB" id="A0A399SXY5"/>
<comment type="caution">
    <text evidence="3">The sequence shown here is derived from an EMBL/GenBank/DDBJ whole genome shotgun (WGS) entry which is preliminary data.</text>
</comment>
<sequence>MNLFWRDIESIMSRALNKKVQILSSKNLGGGCINNASKLQTNVGAFFLKSNANCAADMFEREAEGMQELAKATDAHLLVPAVICCKEENETPGFLVQEYLPTGNPGKNTDEMLGRGLAHIHRFQNKRFGFDHNNYCGATPQDNGWNSSWIEFFRDQRIGFLLKLIESERGLTPGEKSTYEKLMERIPELLPPDAQPSLIHGDLWSGNYMITPGGPALIDPAVYYADREMEFAIITMFGGFSQRFFDAYNDVYPLQKDWRARNRLYQLYHILNHYYLFGGGYGSQALSVARSYL</sequence>
<dbReference type="InterPro" id="IPR016477">
    <property type="entry name" value="Fructo-/Ketosamine-3-kinase"/>
</dbReference>
<dbReference type="PANTHER" id="PTHR12149:SF8">
    <property type="entry name" value="PROTEIN-RIBULOSAMINE 3-KINASE"/>
    <property type="match status" value="1"/>
</dbReference>
<dbReference type="PIRSF" id="PIRSF006221">
    <property type="entry name" value="Ketosamine-3-kinase"/>
    <property type="match status" value="1"/>
</dbReference>
<organism evidence="3 4">
    <name type="scientific">Maribellus luteus</name>
    <dbReference type="NCBI Taxonomy" id="2305463"/>
    <lineage>
        <taxon>Bacteria</taxon>
        <taxon>Pseudomonadati</taxon>
        <taxon>Bacteroidota</taxon>
        <taxon>Bacteroidia</taxon>
        <taxon>Marinilabiliales</taxon>
        <taxon>Prolixibacteraceae</taxon>
        <taxon>Maribellus</taxon>
    </lineage>
</organism>
<dbReference type="Pfam" id="PF03881">
    <property type="entry name" value="Fructosamin_kin"/>
    <property type="match status" value="1"/>
</dbReference>
<gene>
    <name evidence="3" type="ORF">D1614_13705</name>
</gene>
<evidence type="ECO:0000313" key="4">
    <source>
        <dbReference type="Proteomes" id="UP000265926"/>
    </source>
</evidence>
<keyword evidence="2 3" id="KW-0418">Kinase</keyword>
<dbReference type="PANTHER" id="PTHR12149">
    <property type="entry name" value="FRUCTOSAMINE 3 KINASE-RELATED PROTEIN"/>
    <property type="match status" value="1"/>
</dbReference>
<name>A0A399SXY5_9BACT</name>
<dbReference type="GO" id="GO:0016301">
    <property type="term" value="F:kinase activity"/>
    <property type="evidence" value="ECO:0007669"/>
    <property type="project" value="UniProtKB-UniRule"/>
</dbReference>
<evidence type="ECO:0000256" key="1">
    <source>
        <dbReference type="ARBA" id="ARBA00009460"/>
    </source>
</evidence>
<dbReference type="OrthoDB" id="5291879at2"/>
<protein>
    <submittedName>
        <fullName evidence="3">Fructosamine kinase family protein</fullName>
    </submittedName>
</protein>
<dbReference type="Proteomes" id="UP000265926">
    <property type="component" value="Unassembled WGS sequence"/>
</dbReference>
<accession>A0A399SXY5</accession>
<keyword evidence="4" id="KW-1185">Reference proteome</keyword>
<dbReference type="SUPFAM" id="SSF56112">
    <property type="entry name" value="Protein kinase-like (PK-like)"/>
    <property type="match status" value="1"/>
</dbReference>
<reference evidence="3 4" key="1">
    <citation type="submission" date="2018-08" db="EMBL/GenBank/DDBJ databases">
        <title>Pallidiluteibacterium maritimus gen. nov., sp. nov., isolated from coastal sediment.</title>
        <authorList>
            <person name="Zhou L.Y."/>
        </authorList>
    </citation>
    <scope>NUCLEOTIDE SEQUENCE [LARGE SCALE GENOMIC DNA]</scope>
    <source>
        <strain evidence="3 4">XSD2</strain>
    </source>
</reference>